<accession>A0A075AN90</accession>
<dbReference type="SUPFAM" id="SSF52402">
    <property type="entry name" value="Adenine nucleotide alpha hydrolases-like"/>
    <property type="match status" value="1"/>
</dbReference>
<dbReference type="OMA" id="HNCPCTV"/>
<dbReference type="PANTHER" id="PTHR31964">
    <property type="entry name" value="ADENINE NUCLEOTIDE ALPHA HYDROLASES-LIKE SUPERFAMILY PROTEIN"/>
    <property type="match status" value="1"/>
</dbReference>
<dbReference type="InterPro" id="IPR006015">
    <property type="entry name" value="Universal_stress_UspA"/>
</dbReference>
<dbReference type="EMBL" id="KE561265">
    <property type="protein sequence ID" value="EPZ31257.1"/>
    <property type="molecule type" value="Genomic_DNA"/>
</dbReference>
<dbReference type="PANTHER" id="PTHR31964:SF113">
    <property type="entry name" value="USPA DOMAIN-CONTAINING PROTEIN"/>
    <property type="match status" value="1"/>
</dbReference>
<feature type="domain" description="UspA" evidence="1">
    <location>
        <begin position="27"/>
        <end position="170"/>
    </location>
</feature>
<dbReference type="Gene3D" id="3.40.50.620">
    <property type="entry name" value="HUPs"/>
    <property type="match status" value="1"/>
</dbReference>
<dbReference type="OrthoDB" id="843225at2759"/>
<sequence>MTNKPTVISTEGAMAAYENPPVVKPIETVVISISDSEHSDYAFHWAIEHFLRPNTQKVVLLTILNPPAEAGYYYTAGAAVYTTTYIEEMHKKAFGEASALLRRYHHDKIPVEMIVGKGDARDEIVDYVETVKADALIVGSRGLGALKRAFLGSVGDYCVHNCHCPVIVVKHPVTGKK</sequence>
<organism evidence="2 3">
    <name type="scientific">Rozella allomycis (strain CSF55)</name>
    <dbReference type="NCBI Taxonomy" id="988480"/>
    <lineage>
        <taxon>Eukaryota</taxon>
        <taxon>Fungi</taxon>
        <taxon>Fungi incertae sedis</taxon>
        <taxon>Cryptomycota</taxon>
        <taxon>Cryptomycota incertae sedis</taxon>
        <taxon>Rozella</taxon>
    </lineage>
</organism>
<dbReference type="Proteomes" id="UP000030755">
    <property type="component" value="Unassembled WGS sequence"/>
</dbReference>
<dbReference type="STRING" id="988480.A0A075AN90"/>
<evidence type="ECO:0000259" key="1">
    <source>
        <dbReference type="Pfam" id="PF00582"/>
    </source>
</evidence>
<dbReference type="AlphaFoldDB" id="A0A075AN90"/>
<proteinExistence type="predicted"/>
<dbReference type="InterPro" id="IPR006016">
    <property type="entry name" value="UspA"/>
</dbReference>
<dbReference type="HOGENOM" id="CLU_049301_9_1_1"/>
<dbReference type="Pfam" id="PF00582">
    <property type="entry name" value="Usp"/>
    <property type="match status" value="1"/>
</dbReference>
<gene>
    <name evidence="2" type="ORF">O9G_000902</name>
</gene>
<evidence type="ECO:0000313" key="2">
    <source>
        <dbReference type="EMBL" id="EPZ31257.1"/>
    </source>
</evidence>
<reference evidence="2 3" key="1">
    <citation type="journal article" date="2013" name="Curr. Biol.">
        <title>Shared signatures of parasitism and phylogenomics unite Cryptomycota and microsporidia.</title>
        <authorList>
            <person name="James T.Y."/>
            <person name="Pelin A."/>
            <person name="Bonen L."/>
            <person name="Ahrendt S."/>
            <person name="Sain D."/>
            <person name="Corradi N."/>
            <person name="Stajich J.E."/>
        </authorList>
    </citation>
    <scope>NUCLEOTIDE SEQUENCE [LARGE SCALE GENOMIC DNA]</scope>
    <source>
        <strain evidence="2 3">CSF55</strain>
    </source>
</reference>
<evidence type="ECO:0000313" key="3">
    <source>
        <dbReference type="Proteomes" id="UP000030755"/>
    </source>
</evidence>
<dbReference type="CDD" id="cd23659">
    <property type="entry name" value="USP_At3g01520-like"/>
    <property type="match status" value="1"/>
</dbReference>
<dbReference type="InterPro" id="IPR014729">
    <property type="entry name" value="Rossmann-like_a/b/a_fold"/>
</dbReference>
<keyword evidence="3" id="KW-1185">Reference proteome</keyword>
<dbReference type="PRINTS" id="PR01438">
    <property type="entry name" value="UNVRSLSTRESS"/>
</dbReference>
<protein>
    <submittedName>
        <fullName evidence="2">UspA domain-containing protein</fullName>
    </submittedName>
</protein>
<name>A0A075AN90_ROZAC</name>